<dbReference type="RefSeq" id="XP_018321775.1">
    <property type="nucleotide sequence ID" value="XM_018466273.2"/>
</dbReference>
<evidence type="ECO:0000256" key="2">
    <source>
        <dbReference type="SAM" id="MobiDB-lite"/>
    </source>
</evidence>
<evidence type="ECO:0000313" key="8">
    <source>
        <dbReference type="RefSeq" id="XP_025836037.1"/>
    </source>
</evidence>
<feature type="compositionally biased region" description="Polar residues" evidence="2">
    <location>
        <begin position="139"/>
        <end position="156"/>
    </location>
</feature>
<dbReference type="Gene3D" id="1.20.5.490">
    <property type="entry name" value="Single helix bin"/>
    <property type="match status" value="1"/>
</dbReference>
<evidence type="ECO:0000259" key="3">
    <source>
        <dbReference type="Pfam" id="PF16808"/>
    </source>
</evidence>
<dbReference type="InterPro" id="IPR031831">
    <property type="entry name" value="PKcGMP_CC"/>
</dbReference>
<sequence>MRICFGPFCFSSSRLQNADEDGAAEHGGGSDGRQHAFAQRQVPLATIVAVNGNAATVANMGSASVQQLQGLLQAKEEKIRQLETLLRSREEEILDLKSHLDKFQSVFPFHLNAVSPKHKALNNNVSVRPRKQRAGISAEPQTEASLQQLAKQTFQTYDKDER</sequence>
<feature type="coiled-coil region" evidence="1">
    <location>
        <begin position="65"/>
        <end position="99"/>
    </location>
</feature>
<dbReference type="Pfam" id="PF16808">
    <property type="entry name" value="PKcGMP_CC"/>
    <property type="match status" value="1"/>
</dbReference>
<keyword evidence="4" id="KW-1185">Reference proteome</keyword>
<evidence type="ECO:0000313" key="5">
    <source>
        <dbReference type="RefSeq" id="XP_018321775.1"/>
    </source>
</evidence>
<name>A0A1W4WP09_AGRPL</name>
<dbReference type="RefSeq" id="XP_025836037.1">
    <property type="nucleotide sequence ID" value="XM_025980252.1"/>
</dbReference>
<dbReference type="STRING" id="224129.A0A1W4WP09"/>
<organism evidence="4 5">
    <name type="scientific">Agrilus planipennis</name>
    <name type="common">Emerald ash borer</name>
    <name type="synonym">Agrilus marcopoli</name>
    <dbReference type="NCBI Taxonomy" id="224129"/>
    <lineage>
        <taxon>Eukaryota</taxon>
        <taxon>Metazoa</taxon>
        <taxon>Ecdysozoa</taxon>
        <taxon>Arthropoda</taxon>
        <taxon>Hexapoda</taxon>
        <taxon>Insecta</taxon>
        <taxon>Pterygota</taxon>
        <taxon>Neoptera</taxon>
        <taxon>Endopterygota</taxon>
        <taxon>Coleoptera</taxon>
        <taxon>Polyphaga</taxon>
        <taxon>Elateriformia</taxon>
        <taxon>Buprestoidea</taxon>
        <taxon>Buprestidae</taxon>
        <taxon>Agrilinae</taxon>
        <taxon>Agrilus</taxon>
    </lineage>
</organism>
<protein>
    <submittedName>
        <fullName evidence="5 6">cGMP-dependent protein kinase, isozyme 2 forms cD4/T1/T3A/T3B-like</fullName>
    </submittedName>
</protein>
<dbReference type="RefSeq" id="XP_018321778.1">
    <property type="nucleotide sequence ID" value="XM_018466276.2"/>
</dbReference>
<evidence type="ECO:0000313" key="7">
    <source>
        <dbReference type="RefSeq" id="XP_018321778.1"/>
    </source>
</evidence>
<dbReference type="AlphaFoldDB" id="A0A1W4WP09"/>
<dbReference type="OrthoDB" id="6130192at2759"/>
<dbReference type="RefSeq" id="XP_018321777.1">
    <property type="nucleotide sequence ID" value="XM_018466275.2"/>
</dbReference>
<reference evidence="5 6" key="1">
    <citation type="submission" date="2025-04" db="UniProtKB">
        <authorList>
            <consortium name="RefSeq"/>
        </authorList>
    </citation>
    <scope>IDENTIFICATION</scope>
    <source>
        <tissue evidence="5 6">Entire body</tissue>
    </source>
</reference>
<dbReference type="CDD" id="cd12085">
    <property type="entry name" value="DD_cGKI-alpha"/>
    <property type="match status" value="1"/>
</dbReference>
<feature type="region of interest" description="Disordered" evidence="2">
    <location>
        <begin position="132"/>
        <end position="162"/>
    </location>
</feature>
<dbReference type="KEGG" id="apln:108734638"/>
<dbReference type="Proteomes" id="UP000192223">
    <property type="component" value="Unplaced"/>
</dbReference>
<evidence type="ECO:0000313" key="4">
    <source>
        <dbReference type="Proteomes" id="UP000192223"/>
    </source>
</evidence>
<keyword evidence="1" id="KW-0175">Coiled coil</keyword>
<proteinExistence type="predicted"/>
<evidence type="ECO:0000256" key="1">
    <source>
        <dbReference type="SAM" id="Coils"/>
    </source>
</evidence>
<accession>A0A1W4WP09</accession>
<evidence type="ECO:0000313" key="6">
    <source>
        <dbReference type="RefSeq" id="XP_018321777.1"/>
    </source>
</evidence>
<dbReference type="GeneID" id="108734638"/>
<feature type="domain" description="cGMP-dependent protein kinase N-terminal coiled-coil" evidence="3">
    <location>
        <begin position="71"/>
        <end position="104"/>
    </location>
</feature>
<gene>
    <name evidence="5 6 7 8" type="primary">LOC108734638</name>
</gene>